<reference evidence="2" key="1">
    <citation type="submission" date="2021-01" db="EMBL/GenBank/DDBJ databases">
        <title>Marivirga aurantiaca sp. nov., isolated from intertidal surface sediments.</title>
        <authorList>
            <person name="Zhang M."/>
        </authorList>
    </citation>
    <scope>NUCLEOTIDE SEQUENCE</scope>
    <source>
        <strain evidence="2">S37H4</strain>
    </source>
</reference>
<name>A0A935CCL6_9BACT</name>
<sequence>MEQKNFDLYLKPAEFIDSDHPAIQKFVSEQTDHLNTVNEKIEALYYAVRDGFRYDPYRLDFSKEAMKASNLVSRNYGYCVEKSCLFTATARAIGVPARMGFANVRNHIGTAKLEEVLQTNVLVFHGYAEIYLNGHWLKTTPVFNKELCTLLHVAPLEFNGKEHAIFQQFDKKGGQFMEYLHDYGHFPDIPYDYFMSELVKYYPHLKEQILQGKLVHLK</sequence>
<dbReference type="PANTHER" id="PTHR33490:SF3">
    <property type="entry name" value="CONSERVED INTEGRAL MEMBRANE PROTEIN"/>
    <property type="match status" value="1"/>
</dbReference>
<dbReference type="EMBL" id="JAEQBW010000006">
    <property type="protein sequence ID" value="MBK6266128.1"/>
    <property type="molecule type" value="Genomic_DNA"/>
</dbReference>
<comment type="caution">
    <text evidence="2">The sequence shown here is derived from an EMBL/GenBank/DDBJ whole genome shotgun (WGS) entry which is preliminary data.</text>
</comment>
<dbReference type="InterPro" id="IPR002931">
    <property type="entry name" value="Transglutaminase-like"/>
</dbReference>
<dbReference type="Proteomes" id="UP000611723">
    <property type="component" value="Unassembled WGS sequence"/>
</dbReference>
<protein>
    <submittedName>
        <fullName evidence="2">Transglutaminase domain-containing protein</fullName>
    </submittedName>
</protein>
<feature type="domain" description="Transglutaminase-like" evidence="1">
    <location>
        <begin position="26"/>
        <end position="139"/>
    </location>
</feature>
<gene>
    <name evidence="2" type="ORF">JKA74_13875</name>
</gene>
<dbReference type="SUPFAM" id="SSF54001">
    <property type="entry name" value="Cysteine proteinases"/>
    <property type="match status" value="1"/>
</dbReference>
<evidence type="ECO:0000313" key="3">
    <source>
        <dbReference type="Proteomes" id="UP000611723"/>
    </source>
</evidence>
<keyword evidence="3" id="KW-1185">Reference proteome</keyword>
<dbReference type="InterPro" id="IPR038765">
    <property type="entry name" value="Papain-like_cys_pep_sf"/>
</dbReference>
<proteinExistence type="predicted"/>
<dbReference type="AlphaFoldDB" id="A0A935CCL6"/>
<organism evidence="2 3">
    <name type="scientific">Marivirga aurantiaca</name>
    <dbReference type="NCBI Taxonomy" id="2802615"/>
    <lineage>
        <taxon>Bacteria</taxon>
        <taxon>Pseudomonadati</taxon>
        <taxon>Bacteroidota</taxon>
        <taxon>Cytophagia</taxon>
        <taxon>Cytophagales</taxon>
        <taxon>Marivirgaceae</taxon>
        <taxon>Marivirga</taxon>
    </lineage>
</organism>
<dbReference type="RefSeq" id="WP_201431808.1">
    <property type="nucleotide sequence ID" value="NZ_JAEQBW010000006.1"/>
</dbReference>
<evidence type="ECO:0000259" key="1">
    <source>
        <dbReference type="Pfam" id="PF01841"/>
    </source>
</evidence>
<dbReference type="PANTHER" id="PTHR33490">
    <property type="entry name" value="BLR5614 PROTEIN-RELATED"/>
    <property type="match status" value="1"/>
</dbReference>
<dbReference type="Pfam" id="PF01841">
    <property type="entry name" value="Transglut_core"/>
    <property type="match status" value="1"/>
</dbReference>
<accession>A0A935CCL6</accession>
<evidence type="ECO:0000313" key="2">
    <source>
        <dbReference type="EMBL" id="MBK6266128.1"/>
    </source>
</evidence>
<dbReference type="Gene3D" id="3.10.620.30">
    <property type="match status" value="1"/>
</dbReference>